<accession>A0ABU2WPN8</accession>
<dbReference type="SUPFAM" id="SSF69304">
    <property type="entry name" value="Tricorn protease N-terminal domain"/>
    <property type="match status" value="1"/>
</dbReference>
<keyword evidence="4" id="KW-1185">Reference proteome</keyword>
<keyword evidence="2" id="KW-1133">Transmembrane helix</keyword>
<dbReference type="InterPro" id="IPR011042">
    <property type="entry name" value="6-blade_b-propeller_TolB-like"/>
</dbReference>
<reference evidence="3" key="1">
    <citation type="submission" date="2023-09" db="EMBL/GenBank/DDBJ databases">
        <title>30 novel species of actinomycetes from the DSMZ collection.</title>
        <authorList>
            <person name="Nouioui I."/>
        </authorList>
    </citation>
    <scope>NUCLEOTIDE SEQUENCE</scope>
    <source>
        <strain evidence="3">DSM 115977</strain>
    </source>
</reference>
<dbReference type="Proteomes" id="UP001180973">
    <property type="component" value="Unassembled WGS sequence"/>
</dbReference>
<evidence type="ECO:0000256" key="2">
    <source>
        <dbReference type="SAM" id="Phobius"/>
    </source>
</evidence>
<dbReference type="RefSeq" id="WP_311409993.1">
    <property type="nucleotide sequence ID" value="NZ_JAVRFL010000001.1"/>
</dbReference>
<feature type="region of interest" description="Disordered" evidence="1">
    <location>
        <begin position="67"/>
        <end position="124"/>
    </location>
</feature>
<dbReference type="EMBL" id="JAVRFL010000001">
    <property type="protein sequence ID" value="MDT0527604.1"/>
    <property type="molecule type" value="Genomic_DNA"/>
</dbReference>
<sequence>MNDDRLRLDLTALADEVSPVDLRDRALRTSRRLGIRRSIATSAAVVAMLGAATGTAFALMARDEGPGPLPAASPTSTPTASPSAVPPPPNAVTPDAPETSKRVPPEATVGRIFYGPTPDGNGSDPARLWSFRPGSDPVRILAVPRPAAVGNAVVAPDGERVAWVDDSSYLRVARTDGTGARTYRTDLVDPDCWTPVWAPDSRRLLVSRVVSAEPSLVTEVGVVELSSGKFTRIGDFRGCHALWSANGKVLAFPDRSTGRVTLTDQSGGRQRSIPGLGGGAKNSCFDVASLSPDGSRIALRLSGSGDGSGTLARDLGVNAVLETRTGRKVDLDLGGRRLLQVYFQADGTMVARVGAGDRNVLVLLDDDGTKISETPEPTALKGQQILHVAG</sequence>
<name>A0ABU2WPN8_9ACTN</name>
<gene>
    <name evidence="3" type="ORF">RM555_01215</name>
</gene>
<evidence type="ECO:0000313" key="4">
    <source>
        <dbReference type="Proteomes" id="UP001180973"/>
    </source>
</evidence>
<feature type="compositionally biased region" description="Low complexity" evidence="1">
    <location>
        <begin position="70"/>
        <end position="83"/>
    </location>
</feature>
<organism evidence="3 4">
    <name type="scientific">Micromonospora reichwaldensis</name>
    <dbReference type="NCBI Taxonomy" id="3075516"/>
    <lineage>
        <taxon>Bacteria</taxon>
        <taxon>Bacillati</taxon>
        <taxon>Actinomycetota</taxon>
        <taxon>Actinomycetes</taxon>
        <taxon>Micromonosporales</taxon>
        <taxon>Micromonosporaceae</taxon>
        <taxon>Micromonospora</taxon>
    </lineage>
</organism>
<keyword evidence="2" id="KW-0472">Membrane</keyword>
<feature type="transmembrane region" description="Helical" evidence="2">
    <location>
        <begin position="38"/>
        <end position="60"/>
    </location>
</feature>
<evidence type="ECO:0008006" key="5">
    <source>
        <dbReference type="Google" id="ProtNLM"/>
    </source>
</evidence>
<keyword evidence="2" id="KW-0812">Transmembrane</keyword>
<protein>
    <recommendedName>
        <fullName evidence="5">WD40-like Beta Propeller Repeat</fullName>
    </recommendedName>
</protein>
<dbReference type="Gene3D" id="2.120.10.30">
    <property type="entry name" value="TolB, C-terminal domain"/>
    <property type="match status" value="1"/>
</dbReference>
<comment type="caution">
    <text evidence="3">The sequence shown here is derived from an EMBL/GenBank/DDBJ whole genome shotgun (WGS) entry which is preliminary data.</text>
</comment>
<proteinExistence type="predicted"/>
<evidence type="ECO:0000313" key="3">
    <source>
        <dbReference type="EMBL" id="MDT0527604.1"/>
    </source>
</evidence>
<evidence type="ECO:0000256" key="1">
    <source>
        <dbReference type="SAM" id="MobiDB-lite"/>
    </source>
</evidence>